<feature type="non-terminal residue" evidence="2">
    <location>
        <position position="248"/>
    </location>
</feature>
<evidence type="ECO:0000313" key="3">
    <source>
        <dbReference type="Proteomes" id="UP001174909"/>
    </source>
</evidence>
<keyword evidence="1" id="KW-1133">Transmembrane helix</keyword>
<dbReference type="EMBL" id="CASHTH010002642">
    <property type="protein sequence ID" value="CAI8033101.1"/>
    <property type="molecule type" value="Genomic_DNA"/>
</dbReference>
<dbReference type="PANTHER" id="PTHR15191:SF3">
    <property type="entry name" value="PITUITARY TUMOR-TRANSFORMING GENE PROTEIN-BINDING FACTOR"/>
    <property type="match status" value="1"/>
</dbReference>
<dbReference type="GO" id="GO:0006606">
    <property type="term" value="P:protein import into nucleus"/>
    <property type="evidence" value="ECO:0007669"/>
    <property type="project" value="TreeGrafter"/>
</dbReference>
<evidence type="ECO:0000256" key="1">
    <source>
        <dbReference type="SAM" id="Phobius"/>
    </source>
</evidence>
<comment type="caution">
    <text evidence="2">The sequence shown here is derived from an EMBL/GenBank/DDBJ whole genome shotgun (WGS) entry which is preliminary data.</text>
</comment>
<dbReference type="GO" id="GO:0005634">
    <property type="term" value="C:nucleus"/>
    <property type="evidence" value="ECO:0007669"/>
    <property type="project" value="TreeGrafter"/>
</dbReference>
<evidence type="ECO:0008006" key="4">
    <source>
        <dbReference type="Google" id="ProtNLM"/>
    </source>
</evidence>
<name>A0AA35WY72_GEOBA</name>
<proteinExistence type="predicted"/>
<reference evidence="2" key="1">
    <citation type="submission" date="2023-03" db="EMBL/GenBank/DDBJ databases">
        <authorList>
            <person name="Steffen K."/>
            <person name="Cardenas P."/>
        </authorList>
    </citation>
    <scope>NUCLEOTIDE SEQUENCE</scope>
</reference>
<feature type="transmembrane region" description="Helical" evidence="1">
    <location>
        <begin position="59"/>
        <end position="88"/>
    </location>
</feature>
<sequence length="248" mass="28209">WFNLPAELFRGRHLRFPISAHQRPAATSVCACVISYSRVSRDAYVRTLTGRGSTGKLTFWLVLAVAVCAMKTLLFVCVFVAALTGVVYAQSKSSEERACNLKGNCEECLAGNSSINLECYWCDKPSNRSGPKCRHYTFNSAIPVDGIECEDLMYKYASCRLSALVVVILITLSCLILLIIICCVSCCCCFYFARRRQHKRLVEDQRYLEKKEHIREEHNIKRIERKTKYDDIKRKYGLKTDDDGEVAS</sequence>
<dbReference type="GO" id="GO:0005737">
    <property type="term" value="C:cytoplasm"/>
    <property type="evidence" value="ECO:0007669"/>
    <property type="project" value="TreeGrafter"/>
</dbReference>
<keyword evidence="1" id="KW-0472">Membrane</keyword>
<keyword evidence="1" id="KW-0812">Transmembrane</keyword>
<dbReference type="InterPro" id="IPR052304">
    <property type="entry name" value="PTTG1IP"/>
</dbReference>
<organism evidence="2 3">
    <name type="scientific">Geodia barretti</name>
    <name type="common">Barrett's horny sponge</name>
    <dbReference type="NCBI Taxonomy" id="519541"/>
    <lineage>
        <taxon>Eukaryota</taxon>
        <taxon>Metazoa</taxon>
        <taxon>Porifera</taxon>
        <taxon>Demospongiae</taxon>
        <taxon>Heteroscleromorpha</taxon>
        <taxon>Tetractinellida</taxon>
        <taxon>Astrophorina</taxon>
        <taxon>Geodiidae</taxon>
        <taxon>Geodia</taxon>
    </lineage>
</organism>
<accession>A0AA35WY72</accession>
<keyword evidence="3" id="KW-1185">Reference proteome</keyword>
<dbReference type="PANTHER" id="PTHR15191">
    <property type="entry name" value="PROTEIN CBG20567"/>
    <property type="match status" value="1"/>
</dbReference>
<gene>
    <name evidence="2" type="ORF">GBAR_LOCUS18677</name>
</gene>
<evidence type="ECO:0000313" key="2">
    <source>
        <dbReference type="EMBL" id="CAI8033101.1"/>
    </source>
</evidence>
<feature type="transmembrane region" description="Helical" evidence="1">
    <location>
        <begin position="161"/>
        <end position="193"/>
    </location>
</feature>
<dbReference type="AlphaFoldDB" id="A0AA35WY72"/>
<protein>
    <recommendedName>
        <fullName evidence="4">Pituitary tumor-transforming gene 1 protein-interacting protein</fullName>
    </recommendedName>
</protein>
<dbReference type="Proteomes" id="UP001174909">
    <property type="component" value="Unassembled WGS sequence"/>
</dbReference>